<organism evidence="2 3">
    <name type="scientific">Glossina austeni</name>
    <name type="common">Savannah tsetse fly</name>
    <dbReference type="NCBI Taxonomy" id="7395"/>
    <lineage>
        <taxon>Eukaryota</taxon>
        <taxon>Metazoa</taxon>
        <taxon>Ecdysozoa</taxon>
        <taxon>Arthropoda</taxon>
        <taxon>Hexapoda</taxon>
        <taxon>Insecta</taxon>
        <taxon>Pterygota</taxon>
        <taxon>Neoptera</taxon>
        <taxon>Endopterygota</taxon>
        <taxon>Diptera</taxon>
        <taxon>Brachycera</taxon>
        <taxon>Muscomorpha</taxon>
        <taxon>Hippoboscoidea</taxon>
        <taxon>Glossinidae</taxon>
        <taxon>Glossina</taxon>
    </lineage>
</organism>
<dbReference type="AlphaFoldDB" id="A0A1A9UUT9"/>
<evidence type="ECO:0000313" key="2">
    <source>
        <dbReference type="EnsemblMetazoa" id="GAUT016236-PA"/>
    </source>
</evidence>
<protein>
    <submittedName>
        <fullName evidence="2">Uncharacterized protein</fullName>
    </submittedName>
</protein>
<dbReference type="Proteomes" id="UP000078200">
    <property type="component" value="Unassembled WGS sequence"/>
</dbReference>
<accession>A0A1A9UUT9</accession>
<sequence>MRKHVSSLHMSDKILSIKCLSGFNKQSQSSNTVMFDVKSTNLLKLKIACNEIVLFVALWCYNLKSFPEKINLTFPSRQLATLISRSRSNVEDVQAIRKSVAESPRISERGTRSRTEHSDKIWSGLVDWLAGWLAGRLVGWLVSWLLGCLHAGSNYKHSNTTVHILSLAYLVVVLVKLLVMINKLYSWPQIDFHVELSDKVNKFNLCLLCENE</sequence>
<keyword evidence="1" id="KW-1133">Transmembrane helix</keyword>
<keyword evidence="1" id="KW-0472">Membrane</keyword>
<dbReference type="EnsemblMetazoa" id="GAUT016236-RA">
    <property type="protein sequence ID" value="GAUT016236-PA"/>
    <property type="gene ID" value="GAUT016236"/>
</dbReference>
<feature type="transmembrane region" description="Helical" evidence="1">
    <location>
        <begin position="121"/>
        <end position="142"/>
    </location>
</feature>
<evidence type="ECO:0000256" key="1">
    <source>
        <dbReference type="SAM" id="Phobius"/>
    </source>
</evidence>
<proteinExistence type="predicted"/>
<keyword evidence="1" id="KW-0812">Transmembrane</keyword>
<name>A0A1A9UUT9_GLOAU</name>
<evidence type="ECO:0000313" key="3">
    <source>
        <dbReference type="Proteomes" id="UP000078200"/>
    </source>
</evidence>
<keyword evidence="3" id="KW-1185">Reference proteome</keyword>
<feature type="transmembrane region" description="Helical" evidence="1">
    <location>
        <begin position="162"/>
        <end position="181"/>
    </location>
</feature>
<reference evidence="2" key="1">
    <citation type="submission" date="2020-05" db="UniProtKB">
        <authorList>
            <consortium name="EnsemblMetazoa"/>
        </authorList>
    </citation>
    <scope>IDENTIFICATION</scope>
    <source>
        <strain evidence="2">TTRI</strain>
    </source>
</reference>
<dbReference type="VEuPathDB" id="VectorBase:GAUT016236"/>